<name>A0A1M6E645_9FLAO</name>
<evidence type="ECO:0000313" key="3">
    <source>
        <dbReference type="Proteomes" id="UP000184432"/>
    </source>
</evidence>
<dbReference type="OrthoDB" id="1163628at2"/>
<dbReference type="EMBL" id="FQYP01000003">
    <property type="protein sequence ID" value="SHI80952.1"/>
    <property type="molecule type" value="Genomic_DNA"/>
</dbReference>
<evidence type="ECO:0008006" key="4">
    <source>
        <dbReference type="Google" id="ProtNLM"/>
    </source>
</evidence>
<dbReference type="RefSeq" id="WP_073315588.1">
    <property type="nucleotide sequence ID" value="NZ_FQYP01000003.1"/>
</dbReference>
<feature type="chain" id="PRO_5012974520" description="Peptidase propeptide and YPEB domain-containing protein" evidence="1">
    <location>
        <begin position="20"/>
        <end position="113"/>
    </location>
</feature>
<dbReference type="AlphaFoldDB" id="A0A1M6E645"/>
<proteinExistence type="predicted"/>
<feature type="signal peptide" evidence="1">
    <location>
        <begin position="1"/>
        <end position="19"/>
    </location>
</feature>
<evidence type="ECO:0000256" key="1">
    <source>
        <dbReference type="SAM" id="SignalP"/>
    </source>
</evidence>
<organism evidence="2 3">
    <name type="scientific">Aquimarina spongiae</name>
    <dbReference type="NCBI Taxonomy" id="570521"/>
    <lineage>
        <taxon>Bacteria</taxon>
        <taxon>Pseudomonadati</taxon>
        <taxon>Bacteroidota</taxon>
        <taxon>Flavobacteriia</taxon>
        <taxon>Flavobacteriales</taxon>
        <taxon>Flavobacteriaceae</taxon>
        <taxon>Aquimarina</taxon>
    </lineage>
</organism>
<keyword evidence="3" id="KW-1185">Reference proteome</keyword>
<keyword evidence="1" id="KW-0732">Signal</keyword>
<sequence>MKTTLSLLLFLFVVTGISAQENVSTTPVKETTNETIKDIAKNEDAANARVSAKKIASDDMACYGEISKVTFYEALIIQNNFDIQLKDSNNHKLVLRNTEDIITNSKERISYTD</sequence>
<gene>
    <name evidence="2" type="ORF">SAMN04488508_103240</name>
</gene>
<reference evidence="3" key="1">
    <citation type="submission" date="2016-11" db="EMBL/GenBank/DDBJ databases">
        <authorList>
            <person name="Varghese N."/>
            <person name="Submissions S."/>
        </authorList>
    </citation>
    <scope>NUCLEOTIDE SEQUENCE [LARGE SCALE GENOMIC DNA]</scope>
    <source>
        <strain evidence="3">DSM 22623</strain>
    </source>
</reference>
<accession>A0A1M6E645</accession>
<protein>
    <recommendedName>
        <fullName evidence="4">Peptidase propeptide and YPEB domain-containing protein</fullName>
    </recommendedName>
</protein>
<evidence type="ECO:0000313" key="2">
    <source>
        <dbReference type="EMBL" id="SHI80952.1"/>
    </source>
</evidence>
<dbReference type="Proteomes" id="UP000184432">
    <property type="component" value="Unassembled WGS sequence"/>
</dbReference>